<evidence type="ECO:0008006" key="6">
    <source>
        <dbReference type="Google" id="ProtNLM"/>
    </source>
</evidence>
<proteinExistence type="predicted"/>
<feature type="compositionally biased region" description="Low complexity" evidence="1">
    <location>
        <begin position="76"/>
        <end position="90"/>
    </location>
</feature>
<keyword evidence="5" id="KW-1185">Reference proteome</keyword>
<feature type="region of interest" description="Disordered" evidence="1">
    <location>
        <begin position="183"/>
        <end position="247"/>
    </location>
</feature>
<keyword evidence="2" id="KW-0812">Transmembrane</keyword>
<feature type="signal peptide" evidence="3">
    <location>
        <begin position="1"/>
        <end position="15"/>
    </location>
</feature>
<dbReference type="RefSeq" id="WP_249904692.1">
    <property type="nucleotide sequence ID" value="NZ_JAMGBA010000002.1"/>
</dbReference>
<evidence type="ECO:0000256" key="3">
    <source>
        <dbReference type="SAM" id="SignalP"/>
    </source>
</evidence>
<evidence type="ECO:0000256" key="2">
    <source>
        <dbReference type="SAM" id="Phobius"/>
    </source>
</evidence>
<keyword evidence="2" id="KW-0472">Membrane</keyword>
<evidence type="ECO:0000256" key="1">
    <source>
        <dbReference type="SAM" id="MobiDB-lite"/>
    </source>
</evidence>
<organism evidence="4 5">
    <name type="scientific">Sphingomonas caseinilyticus</name>
    <dbReference type="NCBI Taxonomy" id="2908205"/>
    <lineage>
        <taxon>Bacteria</taxon>
        <taxon>Pseudomonadati</taxon>
        <taxon>Pseudomonadota</taxon>
        <taxon>Alphaproteobacteria</taxon>
        <taxon>Sphingomonadales</taxon>
        <taxon>Sphingomonadaceae</taxon>
        <taxon>Sphingomonas</taxon>
    </lineage>
</organism>
<feature type="chain" id="PRO_5046820316" description="LPXTG-motif cell wall anchor domain-containing protein" evidence="3">
    <location>
        <begin position="16"/>
        <end position="417"/>
    </location>
</feature>
<gene>
    <name evidence="4" type="ORF">LZ496_10830</name>
</gene>
<feature type="region of interest" description="Disordered" evidence="1">
    <location>
        <begin position="110"/>
        <end position="137"/>
    </location>
</feature>
<name>A0ABT0RW82_9SPHN</name>
<keyword evidence="2" id="KW-1133">Transmembrane helix</keyword>
<feature type="region of interest" description="Disordered" evidence="1">
    <location>
        <begin position="12"/>
        <end position="98"/>
    </location>
</feature>
<sequence>MAAALALALAAPVGAQSTDAPIDVTAAPPPSAETIGPSQLRDFNLQGTVTRPADRPAATAAQPVDTATAQPRRGEAVPAEAAAPSPAPGRNLAQRAAPVTVSGRTALPAGVAANGRPLTPSLPLEVTTDPAPQPDAIDPGLAPTASNTGGGLISWPWLAALVALIGGGAFLFWSRRDRDRRHGDPGRMAFAGLAPDIAEPDLPRAQPRPDPVPSRGGASAGPRADPVPPAGTARPSPAPKPAGDGTIVASKLKPQLNVEFVPDRVVITEKEVMLMFEIVIANVGSAPAREVLVEGHLFTAHVGQDREIATFFQNPTASDDRMTLIAPLGRVSLKSVARLPLDEIHQFEAGGRKLFVPLIGFNILYRFGGTEGQASASFLVGRGNVEDEKLAPFRIDQGPKIFRGLSSRPHSIGMQNA</sequence>
<protein>
    <recommendedName>
        <fullName evidence="6">LPXTG-motif cell wall anchor domain-containing protein</fullName>
    </recommendedName>
</protein>
<feature type="transmembrane region" description="Helical" evidence="2">
    <location>
        <begin position="155"/>
        <end position="173"/>
    </location>
</feature>
<dbReference type="EMBL" id="JAMGBA010000002">
    <property type="protein sequence ID" value="MCL6699272.1"/>
    <property type="molecule type" value="Genomic_DNA"/>
</dbReference>
<dbReference type="Proteomes" id="UP001203410">
    <property type="component" value="Unassembled WGS sequence"/>
</dbReference>
<accession>A0ABT0RW82</accession>
<evidence type="ECO:0000313" key="5">
    <source>
        <dbReference type="Proteomes" id="UP001203410"/>
    </source>
</evidence>
<keyword evidence="3" id="KW-0732">Signal</keyword>
<reference evidence="4 5" key="1">
    <citation type="submission" date="2022-05" db="EMBL/GenBank/DDBJ databases">
        <authorList>
            <person name="Jo J.-H."/>
            <person name="Im W.-T."/>
        </authorList>
    </citation>
    <scope>NUCLEOTIDE SEQUENCE [LARGE SCALE GENOMIC DNA]</scope>
    <source>
        <strain evidence="4 5">NSE70-1</strain>
    </source>
</reference>
<evidence type="ECO:0000313" key="4">
    <source>
        <dbReference type="EMBL" id="MCL6699272.1"/>
    </source>
</evidence>
<comment type="caution">
    <text evidence="4">The sequence shown here is derived from an EMBL/GenBank/DDBJ whole genome shotgun (WGS) entry which is preliminary data.</text>
</comment>